<accession>A0A857MAV9</accession>
<dbReference type="AlphaFoldDB" id="A0A857MAV9"/>
<reference evidence="3" key="1">
    <citation type="journal article" date="2021" name="Nat. Microbiol.">
        <title>Cocultivation of an ultrasmall environmental parasitic bacterium with lytic ability against bacteria associated with wastewater foams.</title>
        <authorList>
            <person name="Batinovic S."/>
            <person name="Rose J.J.A."/>
            <person name="Ratcliffe J."/>
            <person name="Seviour R.J."/>
            <person name="Petrovski S."/>
        </authorList>
    </citation>
    <scope>NUCLEOTIDE SEQUENCE</scope>
    <source>
        <strain evidence="3">CON44</strain>
    </source>
</reference>
<gene>
    <name evidence="3" type="ORF">GII30_10305</name>
</gene>
<organism evidence="3">
    <name type="scientific">Gordonia amarae</name>
    <dbReference type="NCBI Taxonomy" id="36821"/>
    <lineage>
        <taxon>Bacteria</taxon>
        <taxon>Bacillati</taxon>
        <taxon>Actinomycetota</taxon>
        <taxon>Actinomycetes</taxon>
        <taxon>Mycobacteriales</taxon>
        <taxon>Gordoniaceae</taxon>
        <taxon>Gordonia</taxon>
    </lineage>
</organism>
<evidence type="ECO:0000313" key="3">
    <source>
        <dbReference type="EMBL" id="QHN39503.1"/>
    </source>
</evidence>
<dbReference type="PROSITE" id="PS51782">
    <property type="entry name" value="LYSM"/>
    <property type="match status" value="1"/>
</dbReference>
<dbReference type="SMART" id="SM00257">
    <property type="entry name" value="LysM"/>
    <property type="match status" value="1"/>
</dbReference>
<dbReference type="RefSeq" id="WP_005192859.1">
    <property type="nucleotide sequence ID" value="NZ_CP045804.1"/>
</dbReference>
<dbReference type="InterPro" id="IPR036779">
    <property type="entry name" value="LysM_dom_sf"/>
</dbReference>
<dbReference type="Gene3D" id="3.10.350.10">
    <property type="entry name" value="LysM domain"/>
    <property type="match status" value="1"/>
</dbReference>
<keyword evidence="2" id="KW-0472">Membrane</keyword>
<dbReference type="EMBL" id="CP045810">
    <property type="protein sequence ID" value="QHN39503.1"/>
    <property type="molecule type" value="Genomic_DNA"/>
</dbReference>
<keyword evidence="2" id="KW-1133">Transmembrane helix</keyword>
<dbReference type="Pfam" id="PF01476">
    <property type="entry name" value="LysM"/>
    <property type="match status" value="1"/>
</dbReference>
<protein>
    <submittedName>
        <fullName evidence="3">LysM peptidoglycan-binding domain-containing protein</fullName>
    </submittedName>
</protein>
<feature type="compositionally biased region" description="Basic and acidic residues" evidence="1">
    <location>
        <begin position="7"/>
        <end position="20"/>
    </location>
</feature>
<evidence type="ECO:0000256" key="2">
    <source>
        <dbReference type="SAM" id="Phobius"/>
    </source>
</evidence>
<evidence type="ECO:0000256" key="1">
    <source>
        <dbReference type="SAM" id="MobiDB-lite"/>
    </source>
</evidence>
<feature type="transmembrane region" description="Helical" evidence="2">
    <location>
        <begin position="69"/>
        <end position="89"/>
    </location>
</feature>
<sequence length="158" mass="16717">MATTFAEHARRAAPTHDRIAPRRPAGNHGTAARRVAPRTPVPAGTRCAARGHDPREIASWETIARRRSVASAVLAGALLAVVTWLLVIVGNNYADAVAPDPTGSALVHVRSNESLSSVAARVAPGYPVEAVVEQIRELNDLTSSGLVPGQPLVVPRYR</sequence>
<dbReference type="InterPro" id="IPR018392">
    <property type="entry name" value="LysM"/>
</dbReference>
<keyword evidence="2" id="KW-0812">Transmembrane</keyword>
<proteinExistence type="predicted"/>
<feature type="region of interest" description="Disordered" evidence="1">
    <location>
        <begin position="1"/>
        <end position="52"/>
    </location>
</feature>
<name>A0A857MAV9_9ACTN</name>